<name>A0A514YC29_PINIB</name>
<organism evidence="1">
    <name type="scientific">Pinctada imbricata</name>
    <name type="common">Atlantic pearl-oyster</name>
    <name type="synonym">Pinctada martensii</name>
    <dbReference type="NCBI Taxonomy" id="66713"/>
    <lineage>
        <taxon>Eukaryota</taxon>
        <taxon>Metazoa</taxon>
        <taxon>Spiralia</taxon>
        <taxon>Lophotrochozoa</taxon>
        <taxon>Mollusca</taxon>
        <taxon>Bivalvia</taxon>
        <taxon>Autobranchia</taxon>
        <taxon>Pteriomorphia</taxon>
        <taxon>Pterioida</taxon>
        <taxon>Pterioidea</taxon>
        <taxon>Pteriidae</taxon>
        <taxon>Pinctada</taxon>
    </lineage>
</organism>
<protein>
    <submittedName>
        <fullName evidence="1">AMP-1</fullName>
    </submittedName>
</protein>
<evidence type="ECO:0000313" key="1">
    <source>
        <dbReference type="EMBL" id="QDK55492.1"/>
    </source>
</evidence>
<reference evidence="1" key="1">
    <citation type="journal article" date="2019" name="Fish Shellfish Immunol.">
        <title>Separation, identification and gene expression analysis of PmAMP-1 from Pinctada fucata martensii.</title>
        <authorList>
            <person name="He J."/>
            <person name="Liang H."/>
            <person name="Zhu J."/>
            <person name="Fang X."/>
        </authorList>
    </citation>
    <scope>NUCLEOTIDE SEQUENCE</scope>
</reference>
<sequence>MDTMIDSLNKDMWAETTAKADGYKEYTINRQHKRIDKTTLGLFLDPEEGDSVTVQINDTLDDKDPLKNICRAEFKLDPTNTKVIGIDLDGDIVERKS</sequence>
<dbReference type="AlphaFoldDB" id="A0A514YC29"/>
<proteinExistence type="evidence at transcript level"/>
<accession>A0A514YC29</accession>
<dbReference type="EMBL" id="MN053909">
    <property type="protein sequence ID" value="QDK55492.1"/>
    <property type="molecule type" value="mRNA"/>
</dbReference>